<name>Q1IEH0_PSEE4</name>
<evidence type="ECO:0000313" key="1">
    <source>
        <dbReference type="EMBL" id="CAK13935.1"/>
    </source>
</evidence>
<dbReference type="STRING" id="384676.PSEEN1033"/>
<evidence type="ECO:0000313" key="2">
    <source>
        <dbReference type="Proteomes" id="UP000000658"/>
    </source>
</evidence>
<accession>Q1IEH0</accession>
<gene>
    <name evidence="1" type="ordered locus">PSEEN1033</name>
</gene>
<organism evidence="1 2">
    <name type="scientific">Pseudomonas entomophila (strain L48)</name>
    <dbReference type="NCBI Taxonomy" id="384676"/>
    <lineage>
        <taxon>Bacteria</taxon>
        <taxon>Pseudomonadati</taxon>
        <taxon>Pseudomonadota</taxon>
        <taxon>Gammaproteobacteria</taxon>
        <taxon>Pseudomonadales</taxon>
        <taxon>Pseudomonadaceae</taxon>
        <taxon>Pseudomonas</taxon>
    </lineage>
</organism>
<reference evidence="1 2" key="1">
    <citation type="journal article" date="2006" name="Nat. Biotechnol.">
        <title>Complete genome sequence of the entomopathogenic and metabolically versatile soil bacterium Pseudomonas entomophila.</title>
        <authorList>
            <person name="Vodovar N."/>
            <person name="Vallenet D."/>
            <person name="Cruveiller S."/>
            <person name="Rouy Z."/>
            <person name="Barbe V."/>
            <person name="Acosta C."/>
            <person name="Cattolico L."/>
            <person name="Jubin C."/>
            <person name="Lajus A."/>
            <person name="Segurens B."/>
            <person name="Vacherie B."/>
            <person name="Wincker P."/>
            <person name="Weissenbach J."/>
            <person name="Lemaitre B."/>
            <person name="Medigue C."/>
            <person name="Boccard F."/>
        </authorList>
    </citation>
    <scope>NUCLEOTIDE SEQUENCE [LARGE SCALE GENOMIC DNA]</scope>
    <source>
        <strain evidence="1 2">L48</strain>
    </source>
</reference>
<dbReference type="AlphaFoldDB" id="Q1IEH0"/>
<dbReference type="EMBL" id="CT573326">
    <property type="protein sequence ID" value="CAK13935.1"/>
    <property type="molecule type" value="Genomic_DNA"/>
</dbReference>
<proteinExistence type="predicted"/>
<sequence length="181" mass="20637">MRTTIVRYIKDRSFLATLTSVTSDYPGNLDSVEGMPHKRGNAWLTVTPPGRIETQQCFWFGYFEGGDAGYQIRTVESAPGDSHYAIWDLDFQNYIGYYLTSKNPILWRVRVGDRKLQLPEQRTYDGVTLAAPGRALLSVANRPTWDDHYVGVNKPNPLLFEMNVLQVGVALFDSPTKFRQR</sequence>
<dbReference type="KEGG" id="pen:PSEEN1033"/>
<dbReference type="HOGENOM" id="CLU_1523920_0_0_6"/>
<dbReference type="Proteomes" id="UP000000658">
    <property type="component" value="Chromosome"/>
</dbReference>
<protein>
    <submittedName>
        <fullName evidence="1">Uncharacterized protein</fullName>
    </submittedName>
</protein>